<dbReference type="SUPFAM" id="SSF52266">
    <property type="entry name" value="SGNH hydrolase"/>
    <property type="match status" value="1"/>
</dbReference>
<protein>
    <submittedName>
        <fullName evidence="4">SGNH/GDSL hydrolase family protein</fullName>
    </submittedName>
</protein>
<evidence type="ECO:0000259" key="3">
    <source>
        <dbReference type="Pfam" id="PF13472"/>
    </source>
</evidence>
<evidence type="ECO:0000313" key="4">
    <source>
        <dbReference type="EMBL" id="QIS06083.1"/>
    </source>
</evidence>
<feature type="active site" description="Nucleophile" evidence="1">
    <location>
        <position position="58"/>
    </location>
</feature>
<dbReference type="CDD" id="cd01823">
    <property type="entry name" value="SEST_like"/>
    <property type="match status" value="1"/>
</dbReference>
<name>A0A6G9XZ37_NOCBR</name>
<dbReference type="GO" id="GO:0019433">
    <property type="term" value="P:triglyceride catabolic process"/>
    <property type="evidence" value="ECO:0007669"/>
    <property type="project" value="TreeGrafter"/>
</dbReference>
<reference evidence="4 5" key="1">
    <citation type="journal article" date="2019" name="ACS Chem. Biol.">
        <title>Identification and Mobilization of a Cryptic Antibiotic Biosynthesis Gene Locus from a Human-Pathogenic Nocardia Isolate.</title>
        <authorList>
            <person name="Herisse M."/>
            <person name="Ishida K."/>
            <person name="Porter J.L."/>
            <person name="Howden B."/>
            <person name="Hertweck C."/>
            <person name="Stinear T.P."/>
            <person name="Pidot S.J."/>
        </authorList>
    </citation>
    <scope>NUCLEOTIDE SEQUENCE [LARGE SCALE GENOMIC DNA]</scope>
    <source>
        <strain evidence="4 5">AUSMDU00024985</strain>
    </source>
</reference>
<keyword evidence="4" id="KW-0378">Hydrolase</keyword>
<dbReference type="Proteomes" id="UP000501705">
    <property type="component" value="Chromosome"/>
</dbReference>
<gene>
    <name evidence="4" type="ORF">F5X71_30610</name>
</gene>
<dbReference type="InterPro" id="IPR013830">
    <property type="entry name" value="SGNH_hydro"/>
</dbReference>
<feature type="disulfide bond" evidence="2">
    <location>
        <begin position="74"/>
        <end position="98"/>
    </location>
</feature>
<evidence type="ECO:0000256" key="2">
    <source>
        <dbReference type="PIRSR" id="PIRSR637460-2"/>
    </source>
</evidence>
<dbReference type="EMBL" id="CP046171">
    <property type="protein sequence ID" value="QIS06083.1"/>
    <property type="molecule type" value="Genomic_DNA"/>
</dbReference>
<dbReference type="AlphaFoldDB" id="A0A6G9XZ37"/>
<evidence type="ECO:0000313" key="5">
    <source>
        <dbReference type="Proteomes" id="UP000501705"/>
    </source>
</evidence>
<feature type="domain" description="SGNH hydrolase-type esterase" evidence="3">
    <location>
        <begin position="55"/>
        <end position="262"/>
    </location>
</feature>
<dbReference type="GO" id="GO:0004806">
    <property type="term" value="F:triacylglycerol lipase activity"/>
    <property type="evidence" value="ECO:0007669"/>
    <property type="project" value="TreeGrafter"/>
</dbReference>
<dbReference type="Gene3D" id="3.40.50.1110">
    <property type="entry name" value="SGNH hydrolase"/>
    <property type="match status" value="2"/>
</dbReference>
<dbReference type="Pfam" id="PF13472">
    <property type="entry name" value="Lipase_GDSL_2"/>
    <property type="match status" value="1"/>
</dbReference>
<feature type="active site" evidence="1">
    <location>
        <position position="255"/>
    </location>
</feature>
<dbReference type="PANTHER" id="PTHR37981">
    <property type="entry name" value="LIPASE 2"/>
    <property type="match status" value="1"/>
</dbReference>
<dbReference type="InterPro" id="IPR036514">
    <property type="entry name" value="SGNH_hydro_sf"/>
</dbReference>
<dbReference type="InterPro" id="IPR037460">
    <property type="entry name" value="SEST-like"/>
</dbReference>
<organism evidence="4 5">
    <name type="scientific">Nocardia brasiliensis</name>
    <dbReference type="NCBI Taxonomy" id="37326"/>
    <lineage>
        <taxon>Bacteria</taxon>
        <taxon>Bacillati</taxon>
        <taxon>Actinomycetota</taxon>
        <taxon>Actinomycetes</taxon>
        <taxon>Mycobacteriales</taxon>
        <taxon>Nocardiaceae</taxon>
        <taxon>Nocardia</taxon>
    </lineage>
</organism>
<accession>A0A6G9XZ37</accession>
<keyword evidence="2" id="KW-1015">Disulfide bond</keyword>
<proteinExistence type="predicted"/>
<dbReference type="PANTHER" id="PTHR37981:SF1">
    <property type="entry name" value="SGNH HYDROLASE-TYPE ESTERASE DOMAIN-CONTAINING PROTEIN"/>
    <property type="match status" value="1"/>
</dbReference>
<feature type="disulfide bond" evidence="2">
    <location>
        <begin position="185"/>
        <end position="234"/>
    </location>
</feature>
<sequence length="276" mass="28592">MDRVLGRGSAVRGDDSAWRQPVVSRLVVRVVCALLLAASTVGVAGAEPPQIYVSLGESGAAGPFIADQLDPLGCFRSDRNYAHLSAAALGLTLRDASCSGAKIAEAYAPQPLLFGQANGPQLDAVGADATIVSVDFGVNDFVGDGWSGTALATKIAVLLEDIAARAPRADIFVMGKVQRVRAGGCFPALPIPPPMADRLDAAVREINALLAAAAAAHGAVFVDVYPGSVGHDACAPEQDRWSEGLVPSAPAQPLHANAAGHRYEADQLTEAIRQRR</sequence>
<evidence type="ECO:0000256" key="1">
    <source>
        <dbReference type="PIRSR" id="PIRSR637460-1"/>
    </source>
</evidence>